<proteinExistence type="predicted"/>
<dbReference type="PANTHER" id="PTHR40628:SF1">
    <property type="entry name" value="CHROMO DOMAIN-CONTAINING PROTEIN"/>
    <property type="match status" value="1"/>
</dbReference>
<feature type="compositionally biased region" description="Acidic residues" evidence="1">
    <location>
        <begin position="211"/>
        <end position="228"/>
    </location>
</feature>
<accession>A0A6A5XW36</accession>
<dbReference type="OrthoDB" id="4232400at2759"/>
<reference evidence="2" key="1">
    <citation type="journal article" date="2020" name="Stud. Mycol.">
        <title>101 Dothideomycetes genomes: a test case for predicting lifestyles and emergence of pathogens.</title>
        <authorList>
            <person name="Haridas S."/>
            <person name="Albert R."/>
            <person name="Binder M."/>
            <person name="Bloem J."/>
            <person name="Labutti K."/>
            <person name="Salamov A."/>
            <person name="Andreopoulos B."/>
            <person name="Baker S."/>
            <person name="Barry K."/>
            <person name="Bills G."/>
            <person name="Bluhm B."/>
            <person name="Cannon C."/>
            <person name="Castanera R."/>
            <person name="Culley D."/>
            <person name="Daum C."/>
            <person name="Ezra D."/>
            <person name="Gonzalez J."/>
            <person name="Henrissat B."/>
            <person name="Kuo A."/>
            <person name="Liang C."/>
            <person name="Lipzen A."/>
            <person name="Lutzoni F."/>
            <person name="Magnuson J."/>
            <person name="Mondo S."/>
            <person name="Nolan M."/>
            <person name="Ohm R."/>
            <person name="Pangilinan J."/>
            <person name="Park H.-J."/>
            <person name="Ramirez L."/>
            <person name="Alfaro M."/>
            <person name="Sun H."/>
            <person name="Tritt A."/>
            <person name="Yoshinaga Y."/>
            <person name="Zwiers L.-H."/>
            <person name="Turgeon B."/>
            <person name="Goodwin S."/>
            <person name="Spatafora J."/>
            <person name="Crous P."/>
            <person name="Grigoriev I."/>
        </authorList>
    </citation>
    <scope>NUCLEOTIDE SEQUENCE</scope>
    <source>
        <strain evidence="2">CBS 175.79</strain>
    </source>
</reference>
<dbReference type="GeneID" id="54287287"/>
<feature type="region of interest" description="Disordered" evidence="1">
    <location>
        <begin position="208"/>
        <end position="228"/>
    </location>
</feature>
<name>A0A6A5XW36_9PLEO</name>
<sequence>MSLATSVDAPLCPDWVFVSSANRSPNRSGVSNYGSIHLQQVLHAPNVVCNIIGIPMCQRDGYTLSVRSGQGKSNGTIADERGRQVGYLRPGEKWLRLKVRGHPVGPRLGASSMQKGHMYMLGVQWDVSEQRRWLGFLARKSLVNDAPESTAPTSTTVSDEVPPLTSDEKDYLKRNWGDEYHLLIQHGLSIYKDEDRAVGRELLRATRLMDGEGEDDEDEEDDEDVDEFSSFEGHQVDYNFSEKELDWIERNFGTAVNFMQTYGLKFYVDEDCEEAKIIARAMMEDDHV</sequence>
<dbReference type="EMBL" id="ML978068">
    <property type="protein sequence ID" value="KAF2016850.1"/>
    <property type="molecule type" value="Genomic_DNA"/>
</dbReference>
<dbReference type="AlphaFoldDB" id="A0A6A5XW36"/>
<protein>
    <submittedName>
        <fullName evidence="2">Uncharacterized protein</fullName>
    </submittedName>
</protein>
<dbReference type="Proteomes" id="UP000799778">
    <property type="component" value="Unassembled WGS sequence"/>
</dbReference>
<evidence type="ECO:0000313" key="2">
    <source>
        <dbReference type="EMBL" id="KAF2016850.1"/>
    </source>
</evidence>
<organism evidence="2 3">
    <name type="scientific">Aaosphaeria arxii CBS 175.79</name>
    <dbReference type="NCBI Taxonomy" id="1450172"/>
    <lineage>
        <taxon>Eukaryota</taxon>
        <taxon>Fungi</taxon>
        <taxon>Dikarya</taxon>
        <taxon>Ascomycota</taxon>
        <taxon>Pezizomycotina</taxon>
        <taxon>Dothideomycetes</taxon>
        <taxon>Pleosporomycetidae</taxon>
        <taxon>Pleosporales</taxon>
        <taxon>Pleosporales incertae sedis</taxon>
        <taxon>Aaosphaeria</taxon>
    </lineage>
</organism>
<dbReference type="RefSeq" id="XP_033385189.1">
    <property type="nucleotide sequence ID" value="XM_033529890.1"/>
</dbReference>
<keyword evidence="3" id="KW-1185">Reference proteome</keyword>
<gene>
    <name evidence="2" type="ORF">BU24DRAFT_431801</name>
</gene>
<feature type="region of interest" description="Disordered" evidence="1">
    <location>
        <begin position="145"/>
        <end position="165"/>
    </location>
</feature>
<evidence type="ECO:0000313" key="3">
    <source>
        <dbReference type="Proteomes" id="UP000799778"/>
    </source>
</evidence>
<evidence type="ECO:0000256" key="1">
    <source>
        <dbReference type="SAM" id="MobiDB-lite"/>
    </source>
</evidence>
<dbReference type="PANTHER" id="PTHR40628">
    <property type="entry name" value="CHROMO DOMAIN-CONTAINING PROTEIN"/>
    <property type="match status" value="1"/>
</dbReference>